<organism evidence="2 3">
    <name type="scientific">Streptomyces amakusaensis</name>
    <dbReference type="NCBI Taxonomy" id="67271"/>
    <lineage>
        <taxon>Bacteria</taxon>
        <taxon>Bacillati</taxon>
        <taxon>Actinomycetota</taxon>
        <taxon>Actinomycetes</taxon>
        <taxon>Kitasatosporales</taxon>
        <taxon>Streptomycetaceae</taxon>
        <taxon>Streptomyces</taxon>
    </lineage>
</organism>
<reference evidence="3" key="1">
    <citation type="journal article" date="2019" name="Int. J. Syst. Evol. Microbiol.">
        <title>The Global Catalogue of Microorganisms (GCM) 10K type strain sequencing project: providing services to taxonomists for standard genome sequencing and annotation.</title>
        <authorList>
            <consortium name="The Broad Institute Genomics Platform"/>
            <consortium name="The Broad Institute Genome Sequencing Center for Infectious Disease"/>
            <person name="Wu L."/>
            <person name="Ma J."/>
        </authorList>
    </citation>
    <scope>NUCLEOTIDE SEQUENCE [LARGE SCALE GENOMIC DNA]</scope>
    <source>
        <strain evidence="3">PCU 266</strain>
    </source>
</reference>
<dbReference type="SUPFAM" id="SSF53474">
    <property type="entry name" value="alpha/beta-Hydrolases"/>
    <property type="match status" value="1"/>
</dbReference>
<dbReference type="Proteomes" id="UP001596160">
    <property type="component" value="Unassembled WGS sequence"/>
</dbReference>
<keyword evidence="2" id="KW-0378">Hydrolase</keyword>
<comment type="caution">
    <text evidence="2">The sequence shown here is derived from an EMBL/GenBank/DDBJ whole genome shotgun (WGS) entry which is preliminary data.</text>
</comment>
<dbReference type="PANTHER" id="PTHR43194">
    <property type="entry name" value="HYDROLASE ALPHA/BETA FOLD FAMILY"/>
    <property type="match status" value="1"/>
</dbReference>
<dbReference type="InterPro" id="IPR000073">
    <property type="entry name" value="AB_hydrolase_1"/>
</dbReference>
<proteinExistence type="predicted"/>
<keyword evidence="3" id="KW-1185">Reference proteome</keyword>
<dbReference type="Gene3D" id="3.40.50.1820">
    <property type="entry name" value="alpha/beta hydrolase"/>
    <property type="match status" value="1"/>
</dbReference>
<evidence type="ECO:0000313" key="2">
    <source>
        <dbReference type="EMBL" id="MFC5150178.1"/>
    </source>
</evidence>
<gene>
    <name evidence="2" type="ORF">ACFPRH_00355</name>
</gene>
<dbReference type="RefSeq" id="WP_344472706.1">
    <property type="nucleotide sequence ID" value="NZ_BAAASB010000002.1"/>
</dbReference>
<evidence type="ECO:0000259" key="1">
    <source>
        <dbReference type="Pfam" id="PF00561"/>
    </source>
</evidence>
<name>A0ABW0AC15_9ACTN</name>
<dbReference type="PANTHER" id="PTHR43194:SF2">
    <property type="entry name" value="PEROXISOMAL MEMBRANE PROTEIN LPX1"/>
    <property type="match status" value="1"/>
</dbReference>
<dbReference type="InterPro" id="IPR050228">
    <property type="entry name" value="Carboxylesterase_BioH"/>
</dbReference>
<dbReference type="Pfam" id="PF00561">
    <property type="entry name" value="Abhydrolase_1"/>
    <property type="match status" value="1"/>
</dbReference>
<protein>
    <submittedName>
        <fullName evidence="2">Alpha/beta fold hydrolase</fullName>
    </submittedName>
</protein>
<dbReference type="EMBL" id="JBHSKP010000001">
    <property type="protein sequence ID" value="MFC5150178.1"/>
    <property type="molecule type" value="Genomic_DNA"/>
</dbReference>
<dbReference type="GO" id="GO:0016787">
    <property type="term" value="F:hydrolase activity"/>
    <property type="evidence" value="ECO:0007669"/>
    <property type="project" value="UniProtKB-KW"/>
</dbReference>
<accession>A0ABW0AC15</accession>
<feature type="domain" description="AB hydrolase-1" evidence="1">
    <location>
        <begin position="23"/>
        <end position="122"/>
    </location>
</feature>
<sequence length="210" mass="21565">MRDFVYHGSDGCRLHATALGQGPALILLHGGGADRRGLLPLARLLADGLTVVLAEVRGHGRSVCACRTRRAGTRYAEDVDALLDRLGLRRAALGGTGPGGAVALRVAAARPDRVRAALVIGRDRGSARLSELAAIAVPTLLVADSGSPRLGTLSARAARALPHGHLARVPLTAGGPVPALASAVWDFLVTHLTLHEAAPGGPGYRPPCHG</sequence>
<dbReference type="InterPro" id="IPR029058">
    <property type="entry name" value="AB_hydrolase_fold"/>
</dbReference>
<evidence type="ECO:0000313" key="3">
    <source>
        <dbReference type="Proteomes" id="UP001596160"/>
    </source>
</evidence>